<dbReference type="EMBL" id="GEZM01005499">
    <property type="protein sequence ID" value="JAV96134.1"/>
    <property type="molecule type" value="Transcribed_RNA"/>
</dbReference>
<dbReference type="Proteomes" id="UP000327044">
    <property type="component" value="Unassembled WGS sequence"/>
</dbReference>
<keyword evidence="1" id="KW-0732">Signal</keyword>
<dbReference type="AlphaFoldDB" id="A0A1Y1NDU7"/>
<proteinExistence type="predicted"/>
<feature type="signal peptide" evidence="1">
    <location>
        <begin position="1"/>
        <end position="20"/>
    </location>
</feature>
<reference evidence="3" key="3">
    <citation type="submission" date="2019-08" db="EMBL/GenBank/DDBJ databases">
        <authorList>
            <consortium name="Photinus pyralis genome working group"/>
            <person name="Fallon T.R."/>
            <person name="Sander Lower S.E."/>
            <person name="Weng J.-K."/>
        </authorList>
    </citation>
    <scope>NUCLEOTIDE SEQUENCE</scope>
    <source>
        <strain evidence="3">1611_PpyrPB1</strain>
        <tissue evidence="3">Whole body</tissue>
    </source>
</reference>
<sequence length="118" mass="13179">MKLFFVTLMILQIFLQQGRSATIDHSPINDNKEHATAVITKCMETTAVNVDDLKTAVDNDDLGNKAVAKFSTCYEEAMGPSEESLGKYCQQTVGEGQLMPLLKCYHDIILNYLKEFLA</sequence>
<dbReference type="InParanoid" id="A0A1Y1NDU7"/>
<protein>
    <submittedName>
        <fullName evidence="2">Uncharacterized protein</fullName>
    </submittedName>
</protein>
<name>A0A1Y1NDU7_PHOPY</name>
<reference evidence="2" key="1">
    <citation type="journal article" date="2016" name="Sci. Rep.">
        <title>Molecular characterization of firefly nuptial gifts: a multi-omics approach sheds light on postcopulatory sexual selection.</title>
        <authorList>
            <person name="Al-Wathiqui N."/>
            <person name="Fallon T.R."/>
            <person name="South A."/>
            <person name="Weng J.K."/>
            <person name="Lewis S.M."/>
        </authorList>
    </citation>
    <scope>NUCLEOTIDE SEQUENCE</scope>
</reference>
<evidence type="ECO:0000313" key="2">
    <source>
        <dbReference type="EMBL" id="JAV96134.1"/>
    </source>
</evidence>
<gene>
    <name evidence="3" type="ORF">PPYR_12825</name>
</gene>
<reference evidence="3 4" key="2">
    <citation type="journal article" date="2018" name="Elife">
        <title>Firefly genomes illuminate parallel origins of bioluminescence in beetles.</title>
        <authorList>
            <person name="Fallon T.R."/>
            <person name="Lower S.E."/>
            <person name="Chang C.H."/>
            <person name="Bessho-Uehara M."/>
            <person name="Martin G.J."/>
            <person name="Bewick A.J."/>
            <person name="Behringer M."/>
            <person name="Debat H.J."/>
            <person name="Wong I."/>
            <person name="Day J.C."/>
            <person name="Suvorov A."/>
            <person name="Silva C.J."/>
            <person name="Stanger-Hall K.F."/>
            <person name="Hall D.W."/>
            <person name="Schmitz R.J."/>
            <person name="Nelson D.R."/>
            <person name="Lewis S.M."/>
            <person name="Shigenobu S."/>
            <person name="Bybee S.M."/>
            <person name="Larracuente A.M."/>
            <person name="Oba Y."/>
            <person name="Weng J.K."/>
        </authorList>
    </citation>
    <scope>NUCLEOTIDE SEQUENCE [LARGE SCALE GENOMIC DNA]</scope>
    <source>
        <strain evidence="3">1611_PpyrPB1</strain>
        <tissue evidence="3">Whole body</tissue>
    </source>
</reference>
<organism evidence="2">
    <name type="scientific">Photinus pyralis</name>
    <name type="common">Common eastern firefly</name>
    <name type="synonym">Lampyris pyralis</name>
    <dbReference type="NCBI Taxonomy" id="7054"/>
    <lineage>
        <taxon>Eukaryota</taxon>
        <taxon>Metazoa</taxon>
        <taxon>Ecdysozoa</taxon>
        <taxon>Arthropoda</taxon>
        <taxon>Hexapoda</taxon>
        <taxon>Insecta</taxon>
        <taxon>Pterygota</taxon>
        <taxon>Neoptera</taxon>
        <taxon>Endopterygota</taxon>
        <taxon>Coleoptera</taxon>
        <taxon>Polyphaga</taxon>
        <taxon>Elateriformia</taxon>
        <taxon>Elateroidea</taxon>
        <taxon>Lampyridae</taxon>
        <taxon>Lampyrinae</taxon>
        <taxon>Photinus</taxon>
    </lineage>
</organism>
<evidence type="ECO:0000256" key="1">
    <source>
        <dbReference type="SAM" id="SignalP"/>
    </source>
</evidence>
<evidence type="ECO:0000313" key="3">
    <source>
        <dbReference type="EMBL" id="KAB0793205.1"/>
    </source>
</evidence>
<dbReference type="EMBL" id="VVIM01000009">
    <property type="protein sequence ID" value="KAB0793205.1"/>
    <property type="molecule type" value="Genomic_DNA"/>
</dbReference>
<accession>A0A1Y1NDU7</accession>
<keyword evidence="4" id="KW-1185">Reference proteome</keyword>
<feature type="chain" id="PRO_5036029938" evidence="1">
    <location>
        <begin position="21"/>
        <end position="118"/>
    </location>
</feature>
<evidence type="ECO:0000313" key="4">
    <source>
        <dbReference type="Proteomes" id="UP000327044"/>
    </source>
</evidence>